<name>A0A0D2N3D7_9CHLO</name>
<comment type="subcellular location">
    <subcellularLocation>
        <location evidence="1">Cell membrane</location>
        <topology evidence="1">Multi-pass membrane protein</topology>
    </subcellularLocation>
</comment>
<feature type="non-terminal residue" evidence="9">
    <location>
        <position position="430"/>
    </location>
</feature>
<dbReference type="GO" id="GO:0005886">
    <property type="term" value="C:plasma membrane"/>
    <property type="evidence" value="ECO:0007669"/>
    <property type="project" value="UniProtKB-SubCell"/>
</dbReference>
<sequence length="430" mass="46679">MQHAARLQHAAAAPQLMRPPTHQRALCATISAYVRSIEKGDDLAKNQLCHVKRASVRAKASAKDPRVFDHDNWDVHRSTTRHARHIAGLCRSQTVANLVRPLSYVMGVAVTVVAVEALRAAGCAPAFLPSLQVNSALFGLTSFALSLLLVFRTNASYERWDSARKMWGLVLNRSRDIVRQGLTHIPRDKPDLRAMLCRWVPAFSKALMCHLRRDKNLSQELQGVLLPAEVDEVMRAQHRPNYVLQVLAEIIRTGRVRATAAIRMEENLTSFEDCLGGCERILKTPIPLSYTRHTSRTMMIWLTLLPSALVSTCGLATIPLCGFVAFLLLGIEEIGVSIEEPFSILPLDAISGSVLTNVRELQATHDAAAGATGAADAAPLPLSASQLVTRYGVAAAEAQVRGMHVGVNGAAAAVAANGTAVRSTHAVWPQ</sequence>
<evidence type="ECO:0000256" key="3">
    <source>
        <dbReference type="ARBA" id="ARBA00022475"/>
    </source>
</evidence>
<keyword evidence="6" id="KW-0406">Ion transport</keyword>
<keyword evidence="2" id="KW-0813">Transport</keyword>
<evidence type="ECO:0000256" key="7">
    <source>
        <dbReference type="ARBA" id="ARBA00023136"/>
    </source>
</evidence>
<dbReference type="PANTHER" id="PTHR33281:SF19">
    <property type="entry name" value="VOLTAGE-DEPENDENT ANION CHANNEL-FORMING PROTEIN YNEE"/>
    <property type="match status" value="1"/>
</dbReference>
<evidence type="ECO:0000256" key="4">
    <source>
        <dbReference type="ARBA" id="ARBA00022692"/>
    </source>
</evidence>
<keyword evidence="5 8" id="KW-1133">Transmembrane helix</keyword>
<evidence type="ECO:0000256" key="2">
    <source>
        <dbReference type="ARBA" id="ARBA00022448"/>
    </source>
</evidence>
<keyword evidence="3" id="KW-1003">Cell membrane</keyword>
<dbReference type="RefSeq" id="XP_013905921.1">
    <property type="nucleotide sequence ID" value="XM_014050467.1"/>
</dbReference>
<feature type="transmembrane region" description="Helical" evidence="8">
    <location>
        <begin position="133"/>
        <end position="151"/>
    </location>
</feature>
<evidence type="ECO:0000256" key="5">
    <source>
        <dbReference type="ARBA" id="ARBA00022989"/>
    </source>
</evidence>
<feature type="transmembrane region" description="Helical" evidence="8">
    <location>
        <begin position="300"/>
        <end position="329"/>
    </location>
</feature>
<keyword evidence="4 8" id="KW-0812">Transmembrane</keyword>
<evidence type="ECO:0000256" key="1">
    <source>
        <dbReference type="ARBA" id="ARBA00004651"/>
    </source>
</evidence>
<reference evidence="9 10" key="1">
    <citation type="journal article" date="2013" name="BMC Genomics">
        <title>Reconstruction of the lipid metabolism for the microalga Monoraphidium neglectum from its genome sequence reveals characteristics suitable for biofuel production.</title>
        <authorList>
            <person name="Bogen C."/>
            <person name="Al-Dilaimi A."/>
            <person name="Albersmeier A."/>
            <person name="Wichmann J."/>
            <person name="Grundmann M."/>
            <person name="Rupp O."/>
            <person name="Lauersen K.J."/>
            <person name="Blifernez-Klassen O."/>
            <person name="Kalinowski J."/>
            <person name="Goesmann A."/>
            <person name="Mussgnug J.H."/>
            <person name="Kruse O."/>
        </authorList>
    </citation>
    <scope>NUCLEOTIDE SEQUENCE [LARGE SCALE GENOMIC DNA]</scope>
    <source>
        <strain evidence="9 10">SAG 48.87</strain>
    </source>
</reference>
<dbReference type="InterPro" id="IPR044669">
    <property type="entry name" value="YneE/VCCN1/2-like"/>
</dbReference>
<dbReference type="AlphaFoldDB" id="A0A0D2N3D7"/>
<evidence type="ECO:0000256" key="8">
    <source>
        <dbReference type="SAM" id="Phobius"/>
    </source>
</evidence>
<accession>A0A0D2N3D7</accession>
<dbReference type="PANTHER" id="PTHR33281">
    <property type="entry name" value="UPF0187 PROTEIN YNEE"/>
    <property type="match status" value="1"/>
</dbReference>
<evidence type="ECO:0000256" key="6">
    <source>
        <dbReference type="ARBA" id="ARBA00023065"/>
    </source>
</evidence>
<keyword evidence="7 8" id="KW-0472">Membrane</keyword>
<dbReference type="Pfam" id="PF25539">
    <property type="entry name" value="Bestrophin_2"/>
    <property type="match status" value="1"/>
</dbReference>
<dbReference type="Proteomes" id="UP000054498">
    <property type="component" value="Unassembled WGS sequence"/>
</dbReference>
<dbReference type="GO" id="GO:0005254">
    <property type="term" value="F:chloride channel activity"/>
    <property type="evidence" value="ECO:0007669"/>
    <property type="project" value="InterPro"/>
</dbReference>
<dbReference type="KEGG" id="mng:MNEG_1057"/>
<keyword evidence="10" id="KW-1185">Reference proteome</keyword>
<feature type="transmembrane region" description="Helical" evidence="8">
    <location>
        <begin position="101"/>
        <end position="121"/>
    </location>
</feature>
<dbReference type="EMBL" id="KK100318">
    <property type="protein sequence ID" value="KIZ06902.1"/>
    <property type="molecule type" value="Genomic_DNA"/>
</dbReference>
<proteinExistence type="predicted"/>
<evidence type="ECO:0000313" key="10">
    <source>
        <dbReference type="Proteomes" id="UP000054498"/>
    </source>
</evidence>
<organism evidence="9 10">
    <name type="scientific">Monoraphidium neglectum</name>
    <dbReference type="NCBI Taxonomy" id="145388"/>
    <lineage>
        <taxon>Eukaryota</taxon>
        <taxon>Viridiplantae</taxon>
        <taxon>Chlorophyta</taxon>
        <taxon>core chlorophytes</taxon>
        <taxon>Chlorophyceae</taxon>
        <taxon>CS clade</taxon>
        <taxon>Sphaeropleales</taxon>
        <taxon>Selenastraceae</taxon>
        <taxon>Monoraphidium</taxon>
    </lineage>
</organism>
<dbReference type="OrthoDB" id="1368at2759"/>
<evidence type="ECO:0000313" key="9">
    <source>
        <dbReference type="EMBL" id="KIZ06902.1"/>
    </source>
</evidence>
<dbReference type="GeneID" id="25727745"/>
<protein>
    <submittedName>
        <fullName evidence="9">Uncharacterized protein</fullName>
    </submittedName>
</protein>
<gene>
    <name evidence="9" type="ORF">MNEG_1057</name>
</gene>